<dbReference type="RefSeq" id="WP_339101916.1">
    <property type="nucleotide sequence ID" value="NZ_CP147247.1"/>
</dbReference>
<dbReference type="PANTHER" id="PTHR11106:SF121">
    <property type="entry name" value="ADP-RIBOSE 1''-PHOSPHATE PHOSPHATASE"/>
    <property type="match status" value="1"/>
</dbReference>
<dbReference type="SUPFAM" id="SSF52949">
    <property type="entry name" value="Macro domain-like"/>
    <property type="match status" value="1"/>
</dbReference>
<evidence type="ECO:0000256" key="5">
    <source>
        <dbReference type="ARBA" id="ARBA00022833"/>
    </source>
</evidence>
<proteinExistence type="inferred from homology"/>
<evidence type="ECO:0000256" key="6">
    <source>
        <dbReference type="ARBA" id="ARBA00023295"/>
    </source>
</evidence>
<dbReference type="CDD" id="cd02908">
    <property type="entry name" value="Macro_OAADPr_deacetylase"/>
    <property type="match status" value="1"/>
</dbReference>
<keyword evidence="3" id="KW-0479">Metal-binding</keyword>
<organism evidence="10 11">
    <name type="scientific">Candidatus Enterococcus clewellii</name>
    <dbReference type="NCBI Taxonomy" id="1834193"/>
    <lineage>
        <taxon>Bacteria</taxon>
        <taxon>Bacillati</taxon>
        <taxon>Bacillota</taxon>
        <taxon>Bacilli</taxon>
        <taxon>Lactobacillales</taxon>
        <taxon>Enterococcaceae</taxon>
        <taxon>Enterococcus</taxon>
    </lineage>
</organism>
<dbReference type="GO" id="GO:0016798">
    <property type="term" value="F:hydrolase activity, acting on glycosyl bonds"/>
    <property type="evidence" value="ECO:0007669"/>
    <property type="project" value="UniProtKB-KW"/>
</dbReference>
<dbReference type="InterPro" id="IPR002589">
    <property type="entry name" value="Macro_dom"/>
</dbReference>
<dbReference type="Gene3D" id="3.40.220.10">
    <property type="entry name" value="Leucine Aminopeptidase, subunit E, domain 1"/>
    <property type="match status" value="1"/>
</dbReference>
<evidence type="ECO:0000313" key="11">
    <source>
        <dbReference type="Proteomes" id="UP000195141"/>
    </source>
</evidence>
<evidence type="ECO:0000256" key="2">
    <source>
        <dbReference type="ARBA" id="ARBA00018852"/>
    </source>
</evidence>
<reference evidence="10" key="1">
    <citation type="submission" date="2017-05" db="EMBL/GenBank/DDBJ databases">
        <authorList>
            <consortium name="The Broad Institute Genomics Platform"/>
            <consortium name="The Broad Institute Genomic Center for Infectious Diseases"/>
            <person name="Earl A."/>
            <person name="Manson A."/>
            <person name="Schwartman J."/>
            <person name="Gilmore M."/>
            <person name="Abouelleil A."/>
            <person name="Cao P."/>
            <person name="Chapman S."/>
            <person name="Cusick C."/>
            <person name="Shea T."/>
            <person name="Young S."/>
            <person name="Neafsey D."/>
            <person name="Nusbaum C."/>
            <person name="Birren B."/>
        </authorList>
    </citation>
    <scope>NUCLEOTIDE SEQUENCE</scope>
    <source>
        <strain evidence="10">9E7_DIV0242</strain>
    </source>
</reference>
<comment type="cofactor">
    <cofactor evidence="1">
        <name>Zn(2+)</name>
        <dbReference type="ChEBI" id="CHEBI:29105"/>
    </cofactor>
</comment>
<reference evidence="10" key="2">
    <citation type="submission" date="2024-03" db="EMBL/GenBank/DDBJ databases">
        <title>The Genome Sequence of Enterococcus sp. DIV0242b.</title>
        <authorList>
            <consortium name="The Broad Institute Genomics Platform"/>
            <consortium name="The Broad Institute Microbial Omics Core"/>
            <consortium name="The Broad Institute Genomic Center for Infectious Diseases"/>
            <person name="Earl A."/>
            <person name="Manson A."/>
            <person name="Gilmore M."/>
            <person name="Schwartman J."/>
            <person name="Shea T."/>
            <person name="Abouelleil A."/>
            <person name="Cao P."/>
            <person name="Chapman S."/>
            <person name="Cusick C."/>
            <person name="Young S."/>
            <person name="Neafsey D."/>
            <person name="Nusbaum C."/>
            <person name="Birren B."/>
        </authorList>
    </citation>
    <scope>NUCLEOTIDE SEQUENCE</scope>
    <source>
        <strain evidence="10">9E7_DIV0242</strain>
    </source>
</reference>
<dbReference type="InterPro" id="IPR043472">
    <property type="entry name" value="Macro_dom-like"/>
</dbReference>
<dbReference type="PROSITE" id="PS51154">
    <property type="entry name" value="MACRO"/>
    <property type="match status" value="1"/>
</dbReference>
<keyword evidence="5" id="KW-0862">Zinc</keyword>
<dbReference type="NCBIfam" id="NF003163">
    <property type="entry name" value="PRK04143.1"/>
    <property type="match status" value="1"/>
</dbReference>
<evidence type="ECO:0000256" key="1">
    <source>
        <dbReference type="ARBA" id="ARBA00001947"/>
    </source>
</evidence>
<sequence length="260" mass="29453">MGEEKQLSWLIDYLIEENQSYRDLVVPVSIDDKRALFRSLMNVRAPEPIDEEFLVIQNSYLQKQLSAKQVFRLSDSSSYSQNLFLWQGDITLLAVDGIVNAANNQLLGCFVPLHRCIDNAIHSAAGVQLRLACFDLMEEQKEAEETGKVKVTFGYNLPAHYVFHTVGPIVSGVVTEKNEEQLAQCYESVLAKAQEMGLETLAFCCISTGEFRFPNDLAAKIAITTVQKFIKEKSSHLKVIFNVFNDTDKELYHDYLQKIS</sequence>
<evidence type="ECO:0000256" key="8">
    <source>
        <dbReference type="ARBA" id="ARBA00093459"/>
    </source>
</evidence>
<dbReference type="EMBL" id="CP147247">
    <property type="protein sequence ID" value="WYJ88982.1"/>
    <property type="molecule type" value="Genomic_DNA"/>
</dbReference>
<evidence type="ECO:0000256" key="3">
    <source>
        <dbReference type="ARBA" id="ARBA00022723"/>
    </source>
</evidence>
<evidence type="ECO:0000313" key="10">
    <source>
        <dbReference type="EMBL" id="WYJ88982.1"/>
    </source>
</evidence>
<dbReference type="Pfam" id="PF01661">
    <property type="entry name" value="Macro"/>
    <property type="match status" value="1"/>
</dbReference>
<name>A0AAQ3VS78_9ENTE</name>
<comment type="catalytic activity">
    <reaction evidence="7">
        <text>4-O-(ADP-D-ribosyl)-L-aspartyl-[protein] + H2O = L-aspartyl-[protein] + ADP-D-ribose + H(+)</text>
        <dbReference type="Rhea" id="RHEA:54428"/>
        <dbReference type="Rhea" id="RHEA-COMP:9867"/>
        <dbReference type="Rhea" id="RHEA-COMP:13832"/>
        <dbReference type="ChEBI" id="CHEBI:15377"/>
        <dbReference type="ChEBI" id="CHEBI:15378"/>
        <dbReference type="ChEBI" id="CHEBI:29961"/>
        <dbReference type="ChEBI" id="CHEBI:57967"/>
        <dbReference type="ChEBI" id="CHEBI:138102"/>
    </reaction>
    <physiologicalReaction direction="left-to-right" evidence="7">
        <dbReference type="Rhea" id="RHEA:54429"/>
    </physiologicalReaction>
</comment>
<comment type="similarity">
    <text evidence="8">Belongs to the MacroD-type family. Zn-Macro subfamily.</text>
</comment>
<evidence type="ECO:0000259" key="9">
    <source>
        <dbReference type="PROSITE" id="PS51154"/>
    </source>
</evidence>
<keyword evidence="4" id="KW-0378">Hydrolase</keyword>
<dbReference type="AlphaFoldDB" id="A0AAQ3VS78"/>
<keyword evidence="11" id="KW-1185">Reference proteome</keyword>
<evidence type="ECO:0000256" key="4">
    <source>
        <dbReference type="ARBA" id="ARBA00022801"/>
    </source>
</evidence>
<dbReference type="GO" id="GO:0046872">
    <property type="term" value="F:metal ion binding"/>
    <property type="evidence" value="ECO:0007669"/>
    <property type="project" value="UniProtKB-KW"/>
</dbReference>
<dbReference type="Proteomes" id="UP000195141">
    <property type="component" value="Chromosome"/>
</dbReference>
<keyword evidence="6" id="KW-0326">Glycosidase</keyword>
<evidence type="ECO:0000256" key="7">
    <source>
        <dbReference type="ARBA" id="ARBA00048482"/>
    </source>
</evidence>
<feature type="domain" description="Macro" evidence="9">
    <location>
        <begin position="70"/>
        <end position="260"/>
    </location>
</feature>
<gene>
    <name evidence="10" type="ORF">A5888_000701</name>
</gene>
<dbReference type="SMART" id="SM00506">
    <property type="entry name" value="A1pp"/>
    <property type="match status" value="1"/>
</dbReference>
<protein>
    <recommendedName>
        <fullName evidence="2">Protein-ADP-ribose hydrolase</fullName>
    </recommendedName>
</protein>
<dbReference type="PANTHER" id="PTHR11106">
    <property type="entry name" value="GANGLIOSIDE INDUCED DIFFERENTIATION ASSOCIATED PROTEIN 2-RELATED"/>
    <property type="match status" value="1"/>
</dbReference>
<accession>A0AAQ3VS78</accession>